<keyword evidence="1" id="KW-1133">Transmembrane helix</keyword>
<feature type="transmembrane region" description="Helical" evidence="1">
    <location>
        <begin position="126"/>
        <end position="145"/>
    </location>
</feature>
<dbReference type="InterPro" id="IPR000326">
    <property type="entry name" value="PAP2/HPO"/>
</dbReference>
<dbReference type="CDD" id="cd03385">
    <property type="entry name" value="PAP2_BcrC_like"/>
    <property type="match status" value="1"/>
</dbReference>
<evidence type="ECO:0000313" key="4">
    <source>
        <dbReference type="Proteomes" id="UP000006315"/>
    </source>
</evidence>
<organism evidence="3 4">
    <name type="scientific">Schinkia azotoformans LMG 9581</name>
    <dbReference type="NCBI Taxonomy" id="1131731"/>
    <lineage>
        <taxon>Bacteria</taxon>
        <taxon>Bacillati</taxon>
        <taxon>Bacillota</taxon>
        <taxon>Bacilli</taxon>
        <taxon>Bacillales</taxon>
        <taxon>Bacillaceae</taxon>
        <taxon>Calidifontibacillus/Schinkia group</taxon>
        <taxon>Schinkia</taxon>
    </lineage>
</organism>
<dbReference type="Gene3D" id="1.20.144.10">
    <property type="entry name" value="Phosphatidic acid phosphatase type 2/haloperoxidase"/>
    <property type="match status" value="1"/>
</dbReference>
<dbReference type="AlphaFoldDB" id="K6C9R2"/>
<evidence type="ECO:0000259" key="2">
    <source>
        <dbReference type="SMART" id="SM00014"/>
    </source>
</evidence>
<comment type="caution">
    <text evidence="3">The sequence shown here is derived from an EMBL/GenBank/DDBJ whole genome shotgun (WGS) entry which is preliminary data.</text>
</comment>
<dbReference type="STRING" id="1131731.BAZO_06669"/>
<keyword evidence="1" id="KW-0472">Membrane</keyword>
<accession>K6C9R2</accession>
<dbReference type="PANTHER" id="PTHR14969:SF13">
    <property type="entry name" value="AT30094P"/>
    <property type="match status" value="1"/>
</dbReference>
<reference evidence="3 4" key="1">
    <citation type="journal article" date="2012" name="Front. Microbiol.">
        <title>Redundancy and modularity in membrane-associated dissimilatory nitrate reduction in Bacillus.</title>
        <authorList>
            <person name="Heylen K."/>
            <person name="Keltjens J."/>
        </authorList>
    </citation>
    <scope>NUCLEOTIDE SEQUENCE [LARGE SCALE GENOMIC DNA]</scope>
    <source>
        <strain evidence="3 4">LMG 9581</strain>
    </source>
</reference>
<gene>
    <name evidence="3" type="ORF">BAZO_06669</name>
</gene>
<evidence type="ECO:0000256" key="1">
    <source>
        <dbReference type="SAM" id="Phobius"/>
    </source>
</evidence>
<dbReference type="InterPro" id="IPR036938">
    <property type="entry name" value="PAP2/HPO_sf"/>
</dbReference>
<dbReference type="EMBL" id="AJLR01000044">
    <property type="protein sequence ID" value="EKN67875.1"/>
    <property type="molecule type" value="Genomic_DNA"/>
</dbReference>
<keyword evidence="4" id="KW-1185">Reference proteome</keyword>
<dbReference type="SUPFAM" id="SSF48317">
    <property type="entry name" value="Acid phosphatase/Vanadium-dependent haloperoxidase"/>
    <property type="match status" value="1"/>
</dbReference>
<dbReference type="PATRIC" id="fig|1131731.3.peg.1398"/>
<dbReference type="RefSeq" id="WP_003330563.1">
    <property type="nucleotide sequence ID" value="NZ_AJLR01000044.1"/>
</dbReference>
<dbReference type="GO" id="GO:0005886">
    <property type="term" value="C:plasma membrane"/>
    <property type="evidence" value="ECO:0007669"/>
    <property type="project" value="InterPro"/>
</dbReference>
<feature type="domain" description="Phosphatidic acid phosphatase type 2/haloperoxidase" evidence="2">
    <location>
        <begin position="61"/>
        <end position="166"/>
    </location>
</feature>
<dbReference type="Proteomes" id="UP000006315">
    <property type="component" value="Unassembled WGS sequence"/>
</dbReference>
<dbReference type="GO" id="GO:0050380">
    <property type="term" value="F:undecaprenyl-diphosphatase activity"/>
    <property type="evidence" value="ECO:0007669"/>
    <property type="project" value="InterPro"/>
</dbReference>
<protein>
    <submittedName>
        <fullName evidence="3">Bacitracin resistance protein</fullName>
    </submittedName>
</protein>
<feature type="transmembrane region" description="Helical" evidence="1">
    <location>
        <begin position="151"/>
        <end position="169"/>
    </location>
</feature>
<feature type="transmembrane region" description="Helical" evidence="1">
    <location>
        <begin position="28"/>
        <end position="48"/>
    </location>
</feature>
<sequence>MALSEANIYLFRLINDLGKQYPHFNSSFVFIAEYMVYFLALSVIYFWFRRNEHSRIMVICAGSTFIVSEMIGKIAGKIHSNYQPFSELPNVNQLIEKAVDNSFPSDHTILFFSFCMTFWLFKKGSGLLWLLLAIIVGISRIWVGVHYPADVIVGAVISIFSTIVVYFTLPKLTFINHALELYEKIERYVSRPKIKTKDF</sequence>
<proteinExistence type="predicted"/>
<dbReference type="PANTHER" id="PTHR14969">
    <property type="entry name" value="SPHINGOSINE-1-PHOSPHATE PHOSPHOHYDROLASE"/>
    <property type="match status" value="1"/>
</dbReference>
<evidence type="ECO:0000313" key="3">
    <source>
        <dbReference type="EMBL" id="EKN67875.1"/>
    </source>
</evidence>
<dbReference type="Pfam" id="PF01569">
    <property type="entry name" value="PAP2"/>
    <property type="match status" value="1"/>
</dbReference>
<dbReference type="SMART" id="SM00014">
    <property type="entry name" value="acidPPc"/>
    <property type="match status" value="1"/>
</dbReference>
<keyword evidence="1" id="KW-0812">Transmembrane</keyword>
<dbReference type="GeneID" id="89467970"/>
<dbReference type="InterPro" id="IPR033879">
    <property type="entry name" value="UPP_Pase"/>
</dbReference>
<name>K6C9R2_SCHAZ</name>